<reference evidence="1" key="2">
    <citation type="journal article" date="2015" name="Fish Shellfish Immunol.">
        <title>Early steps in the European eel (Anguilla anguilla)-Vibrio vulnificus interaction in the gills: Role of the RtxA13 toxin.</title>
        <authorList>
            <person name="Callol A."/>
            <person name="Pajuelo D."/>
            <person name="Ebbesson L."/>
            <person name="Teles M."/>
            <person name="MacKenzie S."/>
            <person name="Amaro C."/>
        </authorList>
    </citation>
    <scope>NUCLEOTIDE SEQUENCE</scope>
</reference>
<accession>A0A0E9X5I0</accession>
<dbReference type="AlphaFoldDB" id="A0A0E9X5I0"/>
<proteinExistence type="predicted"/>
<dbReference type="EMBL" id="GBXM01011437">
    <property type="protein sequence ID" value="JAH97140.1"/>
    <property type="molecule type" value="Transcribed_RNA"/>
</dbReference>
<sequence length="91" mass="10583">MSCEKINTFITENILLYDAYTITLHGKCYFGCENGTLKMCTKLLFWYGMDVKMPMAGCNQNCFQFGNARYQQRLNTDRMQPFFQCGTGLFL</sequence>
<evidence type="ECO:0000313" key="1">
    <source>
        <dbReference type="EMBL" id="JAH97140.1"/>
    </source>
</evidence>
<reference evidence="1" key="1">
    <citation type="submission" date="2014-11" db="EMBL/GenBank/DDBJ databases">
        <authorList>
            <person name="Amaro Gonzalez C."/>
        </authorList>
    </citation>
    <scope>NUCLEOTIDE SEQUENCE</scope>
</reference>
<organism evidence="1">
    <name type="scientific">Anguilla anguilla</name>
    <name type="common">European freshwater eel</name>
    <name type="synonym">Muraena anguilla</name>
    <dbReference type="NCBI Taxonomy" id="7936"/>
    <lineage>
        <taxon>Eukaryota</taxon>
        <taxon>Metazoa</taxon>
        <taxon>Chordata</taxon>
        <taxon>Craniata</taxon>
        <taxon>Vertebrata</taxon>
        <taxon>Euteleostomi</taxon>
        <taxon>Actinopterygii</taxon>
        <taxon>Neopterygii</taxon>
        <taxon>Teleostei</taxon>
        <taxon>Anguilliformes</taxon>
        <taxon>Anguillidae</taxon>
        <taxon>Anguilla</taxon>
    </lineage>
</organism>
<name>A0A0E9X5I0_ANGAN</name>
<protein>
    <submittedName>
        <fullName evidence="1">Uncharacterized protein</fullName>
    </submittedName>
</protein>